<dbReference type="SUPFAM" id="SSF48695">
    <property type="entry name" value="Multiheme cytochromes"/>
    <property type="match status" value="1"/>
</dbReference>
<dbReference type="Proteomes" id="UP000184314">
    <property type="component" value="Unassembled WGS sequence"/>
</dbReference>
<feature type="transmembrane region" description="Helical" evidence="1">
    <location>
        <begin position="7"/>
        <end position="27"/>
    </location>
</feature>
<dbReference type="RefSeq" id="WP_073242639.1">
    <property type="nucleotide sequence ID" value="NZ_FQZX01000001.1"/>
</dbReference>
<reference evidence="3" key="1">
    <citation type="submission" date="2016-11" db="EMBL/GenBank/DDBJ databases">
        <authorList>
            <person name="Varghese N."/>
            <person name="Submissions S."/>
        </authorList>
    </citation>
    <scope>NUCLEOTIDE SEQUENCE [LARGE SCALE GENOMIC DNA]</scope>
    <source>
        <strain evidence="3">DSM 16478</strain>
    </source>
</reference>
<protein>
    <recommendedName>
        <fullName evidence="4">Cytochrome c domain-containing protein</fullName>
    </recommendedName>
</protein>
<dbReference type="InterPro" id="IPR036280">
    <property type="entry name" value="Multihaem_cyt_sf"/>
</dbReference>
<evidence type="ECO:0000313" key="2">
    <source>
        <dbReference type="EMBL" id="SHJ80331.1"/>
    </source>
</evidence>
<keyword evidence="1" id="KW-0472">Membrane</keyword>
<gene>
    <name evidence="2" type="ORF">SAMN04488007_1496</name>
</gene>
<evidence type="ECO:0000256" key="1">
    <source>
        <dbReference type="SAM" id="Phobius"/>
    </source>
</evidence>
<organism evidence="2 3">
    <name type="scientific">Maribacter aquivivus</name>
    <dbReference type="NCBI Taxonomy" id="228958"/>
    <lineage>
        <taxon>Bacteria</taxon>
        <taxon>Pseudomonadati</taxon>
        <taxon>Bacteroidota</taxon>
        <taxon>Flavobacteriia</taxon>
        <taxon>Flavobacteriales</taxon>
        <taxon>Flavobacteriaceae</taxon>
        <taxon>Maribacter</taxon>
    </lineage>
</organism>
<keyword evidence="3" id="KW-1185">Reference proteome</keyword>
<proteinExistence type="predicted"/>
<evidence type="ECO:0000313" key="3">
    <source>
        <dbReference type="Proteomes" id="UP000184314"/>
    </source>
</evidence>
<keyword evidence="1" id="KW-0812">Transmembrane</keyword>
<dbReference type="STRING" id="228958.SAMN04488007_1496"/>
<evidence type="ECO:0008006" key="4">
    <source>
        <dbReference type="Google" id="ProtNLM"/>
    </source>
</evidence>
<sequence length="203" mass="22588">MKQKSAYTFLIVTIIGVLLAFAGYPSISDYEIVQADKEGEVTSDDSYNKMMDVLTHQRCMNCHPSDHIPKQGDASHPHHFGMARGEDDHGFEATSCNTCHQSENNLNSGVPGAPHWALAPASMAWEGLTREQIATRLLDKRTNGNRSHQELIEHMTEDDLVLWAWEPGVDADGETRTIPPVSKEEFKKAVENWFADGAIIPSK</sequence>
<dbReference type="EMBL" id="FQZX01000001">
    <property type="protein sequence ID" value="SHJ80331.1"/>
    <property type="molecule type" value="Genomic_DNA"/>
</dbReference>
<accession>A0A1M6MA73</accession>
<dbReference type="AlphaFoldDB" id="A0A1M6MA73"/>
<dbReference type="OrthoDB" id="656942at2"/>
<name>A0A1M6MA73_9FLAO</name>
<keyword evidence="1" id="KW-1133">Transmembrane helix</keyword>